<keyword evidence="1" id="KW-1133">Transmembrane helix</keyword>
<name>A0ABV0U1Z1_9TELE</name>
<evidence type="ECO:0000256" key="1">
    <source>
        <dbReference type="SAM" id="Phobius"/>
    </source>
</evidence>
<reference evidence="2 3" key="1">
    <citation type="submission" date="2021-06" db="EMBL/GenBank/DDBJ databases">
        <authorList>
            <person name="Palmer J.M."/>
        </authorList>
    </citation>
    <scope>NUCLEOTIDE SEQUENCE [LARGE SCALE GENOMIC DNA]</scope>
    <source>
        <strain evidence="3">if_2019</strain>
        <tissue evidence="2">Muscle</tissue>
    </source>
</reference>
<proteinExistence type="predicted"/>
<keyword evidence="1" id="KW-0472">Membrane</keyword>
<dbReference type="Proteomes" id="UP001482620">
    <property type="component" value="Unassembled WGS sequence"/>
</dbReference>
<comment type="caution">
    <text evidence="2">The sequence shown here is derived from an EMBL/GenBank/DDBJ whole genome shotgun (WGS) entry which is preliminary data.</text>
</comment>
<evidence type="ECO:0000313" key="2">
    <source>
        <dbReference type="EMBL" id="MEQ2238565.1"/>
    </source>
</evidence>
<feature type="transmembrane region" description="Helical" evidence="1">
    <location>
        <begin position="12"/>
        <end position="34"/>
    </location>
</feature>
<dbReference type="EMBL" id="JAHRIQ010052551">
    <property type="protein sequence ID" value="MEQ2238565.1"/>
    <property type="molecule type" value="Genomic_DNA"/>
</dbReference>
<sequence>MVYIRCAGTENYNHIIISTAPVAATAVLFGLYVLMVKKYKKRIQELQSQDGRLPSGASGPTCSNQSCT</sequence>
<accession>A0ABV0U1Z1</accession>
<keyword evidence="1" id="KW-0812">Transmembrane</keyword>
<evidence type="ECO:0000313" key="3">
    <source>
        <dbReference type="Proteomes" id="UP001482620"/>
    </source>
</evidence>
<gene>
    <name evidence="2" type="ORF">ILYODFUR_034453</name>
</gene>
<protein>
    <submittedName>
        <fullName evidence="2">Uncharacterized protein</fullName>
    </submittedName>
</protein>
<organism evidence="2 3">
    <name type="scientific">Ilyodon furcidens</name>
    <name type="common">goldbreast splitfin</name>
    <dbReference type="NCBI Taxonomy" id="33524"/>
    <lineage>
        <taxon>Eukaryota</taxon>
        <taxon>Metazoa</taxon>
        <taxon>Chordata</taxon>
        <taxon>Craniata</taxon>
        <taxon>Vertebrata</taxon>
        <taxon>Euteleostomi</taxon>
        <taxon>Actinopterygii</taxon>
        <taxon>Neopterygii</taxon>
        <taxon>Teleostei</taxon>
        <taxon>Neoteleostei</taxon>
        <taxon>Acanthomorphata</taxon>
        <taxon>Ovalentaria</taxon>
        <taxon>Atherinomorphae</taxon>
        <taxon>Cyprinodontiformes</taxon>
        <taxon>Goodeidae</taxon>
        <taxon>Ilyodon</taxon>
    </lineage>
</organism>
<keyword evidence="3" id="KW-1185">Reference proteome</keyword>